<evidence type="ECO:0000256" key="7">
    <source>
        <dbReference type="ARBA" id="ARBA00023157"/>
    </source>
</evidence>
<organism evidence="11 12">
    <name type="scientific">Didymodactylos carnosus</name>
    <dbReference type="NCBI Taxonomy" id="1234261"/>
    <lineage>
        <taxon>Eukaryota</taxon>
        <taxon>Metazoa</taxon>
        <taxon>Spiralia</taxon>
        <taxon>Gnathifera</taxon>
        <taxon>Rotifera</taxon>
        <taxon>Eurotatoria</taxon>
        <taxon>Bdelloidea</taxon>
        <taxon>Philodinida</taxon>
        <taxon>Philodinidae</taxon>
        <taxon>Didymodactylos</taxon>
    </lineage>
</organism>
<gene>
    <name evidence="10" type="ORF">OVA965_LOCUS22672</name>
    <name evidence="11" type="ORF">TMI583_LOCUS23386</name>
</gene>
<sequence length="273" mass="31698">MYAELQFNNLSIIRKDDFKLLRQLRILNLQDNQIHTIDGESFRDLVSLEKLDLSSNRLRAVNQGMFQGLVEIDNFTVNYNNLTTLPLLPFARLLDLRVLRLHDNPFICDCRLLWLAKYLKLHPYLGLNARCQQPDTLNYKDITSLVEEEKQCSSMDADDIEYTCNVPICPYPCSCFNGVVDCKDKELNEIPRNIPDTTIELRLEKNRIIEIPPKVFSHLKKLRRLDLSNNMISSVYPDSFTGLKSLNSLILYRNNLKMLPSRAFSDLNSLQLL</sequence>
<dbReference type="SMART" id="SM00369">
    <property type="entry name" value="LRR_TYP"/>
    <property type="match status" value="5"/>
</dbReference>
<dbReference type="Pfam" id="PF13855">
    <property type="entry name" value="LRR_8"/>
    <property type="match status" value="2"/>
</dbReference>
<comment type="subcellular location">
    <subcellularLocation>
        <location evidence="1">Secreted</location>
    </subcellularLocation>
</comment>
<dbReference type="AlphaFoldDB" id="A0A8S2N224"/>
<evidence type="ECO:0000256" key="3">
    <source>
        <dbReference type="ARBA" id="ARBA00022525"/>
    </source>
</evidence>
<comment type="caution">
    <text evidence="11">The sequence shown here is derived from an EMBL/GenBank/DDBJ whole genome shotgun (WGS) entry which is preliminary data.</text>
</comment>
<keyword evidence="2" id="KW-0217">Developmental protein</keyword>
<evidence type="ECO:0000313" key="12">
    <source>
        <dbReference type="Proteomes" id="UP000682733"/>
    </source>
</evidence>
<dbReference type="GO" id="GO:0005886">
    <property type="term" value="C:plasma membrane"/>
    <property type="evidence" value="ECO:0007669"/>
    <property type="project" value="TreeGrafter"/>
</dbReference>
<feature type="domain" description="LRRCT" evidence="9">
    <location>
        <begin position="104"/>
        <end position="153"/>
    </location>
</feature>
<evidence type="ECO:0000256" key="4">
    <source>
        <dbReference type="ARBA" id="ARBA00022614"/>
    </source>
</evidence>
<dbReference type="InterPro" id="IPR001611">
    <property type="entry name" value="Leu-rich_rpt"/>
</dbReference>
<dbReference type="InterPro" id="IPR003591">
    <property type="entry name" value="Leu-rich_rpt_typical-subtyp"/>
</dbReference>
<dbReference type="Pfam" id="PF01462">
    <property type="entry name" value="LRRNT"/>
    <property type="match status" value="1"/>
</dbReference>
<keyword evidence="3" id="KW-0964">Secreted</keyword>
<dbReference type="Proteomes" id="UP000682733">
    <property type="component" value="Unassembled WGS sequence"/>
</dbReference>
<accession>A0A8S2N224</accession>
<dbReference type="PRINTS" id="PR00019">
    <property type="entry name" value="LEURICHRPT"/>
</dbReference>
<dbReference type="FunFam" id="3.80.10.10:FF:000002">
    <property type="entry name" value="Slit guidance ligand 2"/>
    <property type="match status" value="1"/>
</dbReference>
<evidence type="ECO:0000313" key="11">
    <source>
        <dbReference type="EMBL" id="CAF3984320.1"/>
    </source>
</evidence>
<keyword evidence="6" id="KW-0677">Repeat</keyword>
<dbReference type="SUPFAM" id="SSF52058">
    <property type="entry name" value="L domain-like"/>
    <property type="match status" value="2"/>
</dbReference>
<evidence type="ECO:0000259" key="8">
    <source>
        <dbReference type="SMART" id="SM00013"/>
    </source>
</evidence>
<dbReference type="Gene3D" id="3.80.10.10">
    <property type="entry name" value="Ribonuclease Inhibitor"/>
    <property type="match status" value="2"/>
</dbReference>
<evidence type="ECO:0000256" key="1">
    <source>
        <dbReference type="ARBA" id="ARBA00004613"/>
    </source>
</evidence>
<dbReference type="EMBL" id="CAJNOK010012870">
    <property type="protein sequence ID" value="CAF1173091.1"/>
    <property type="molecule type" value="Genomic_DNA"/>
</dbReference>
<evidence type="ECO:0000313" key="10">
    <source>
        <dbReference type="EMBL" id="CAF1173091.1"/>
    </source>
</evidence>
<dbReference type="SMART" id="SM00013">
    <property type="entry name" value="LRRNT"/>
    <property type="match status" value="1"/>
</dbReference>
<dbReference type="GO" id="GO:0005576">
    <property type="term" value="C:extracellular region"/>
    <property type="evidence" value="ECO:0007669"/>
    <property type="project" value="UniProtKB-SubCell"/>
</dbReference>
<dbReference type="EMBL" id="CAJOBA010034396">
    <property type="protein sequence ID" value="CAF3984320.1"/>
    <property type="molecule type" value="Genomic_DNA"/>
</dbReference>
<dbReference type="SMART" id="SM00082">
    <property type="entry name" value="LRRCT"/>
    <property type="match status" value="1"/>
</dbReference>
<dbReference type="InterPro" id="IPR000372">
    <property type="entry name" value="LRRNT"/>
</dbReference>
<evidence type="ECO:0000256" key="5">
    <source>
        <dbReference type="ARBA" id="ARBA00022729"/>
    </source>
</evidence>
<dbReference type="GO" id="GO:0007399">
    <property type="term" value="P:nervous system development"/>
    <property type="evidence" value="ECO:0007669"/>
    <property type="project" value="UniProtKB-ARBA"/>
</dbReference>
<keyword evidence="7" id="KW-1015">Disulfide bond</keyword>
<dbReference type="Proteomes" id="UP000677228">
    <property type="component" value="Unassembled WGS sequence"/>
</dbReference>
<feature type="domain" description="LRRNT" evidence="8">
    <location>
        <begin position="168"/>
        <end position="200"/>
    </location>
</feature>
<reference evidence="11" key="1">
    <citation type="submission" date="2021-02" db="EMBL/GenBank/DDBJ databases">
        <authorList>
            <person name="Nowell W R."/>
        </authorList>
    </citation>
    <scope>NUCLEOTIDE SEQUENCE</scope>
</reference>
<evidence type="ECO:0000256" key="2">
    <source>
        <dbReference type="ARBA" id="ARBA00022473"/>
    </source>
</evidence>
<dbReference type="InterPro" id="IPR032675">
    <property type="entry name" value="LRR_dom_sf"/>
</dbReference>
<dbReference type="InterPro" id="IPR050541">
    <property type="entry name" value="LRR_TM_domain-containing"/>
</dbReference>
<dbReference type="PANTHER" id="PTHR24369:SF210">
    <property type="entry name" value="CHAOPTIN-RELATED"/>
    <property type="match status" value="1"/>
</dbReference>
<proteinExistence type="predicted"/>
<dbReference type="InterPro" id="IPR000483">
    <property type="entry name" value="Cys-rich_flank_reg_C"/>
</dbReference>
<dbReference type="PANTHER" id="PTHR24369">
    <property type="entry name" value="ANTIGEN BSP, PUTATIVE-RELATED"/>
    <property type="match status" value="1"/>
</dbReference>
<evidence type="ECO:0000256" key="6">
    <source>
        <dbReference type="ARBA" id="ARBA00022737"/>
    </source>
</evidence>
<name>A0A8S2N224_9BILA</name>
<dbReference type="PROSITE" id="PS51450">
    <property type="entry name" value="LRR"/>
    <property type="match status" value="2"/>
</dbReference>
<keyword evidence="4" id="KW-0433">Leucine-rich repeat</keyword>
<protein>
    <submittedName>
        <fullName evidence="11">Uncharacterized protein</fullName>
    </submittedName>
</protein>
<keyword evidence="5" id="KW-0732">Signal</keyword>
<evidence type="ECO:0000259" key="9">
    <source>
        <dbReference type="SMART" id="SM00082"/>
    </source>
</evidence>